<reference evidence="2 3" key="1">
    <citation type="submission" date="2020-06" db="EMBL/GenBank/DDBJ databases">
        <authorList>
            <person name="Li R."/>
            <person name="Bekaert M."/>
        </authorList>
    </citation>
    <scope>NUCLEOTIDE SEQUENCE [LARGE SCALE GENOMIC DNA]</scope>
    <source>
        <strain evidence="3">wild</strain>
    </source>
</reference>
<name>A0A6J8D984_MYTCO</name>
<dbReference type="EMBL" id="CACVKT020006809">
    <property type="protein sequence ID" value="CAC5403674.1"/>
    <property type="molecule type" value="Genomic_DNA"/>
</dbReference>
<organism evidence="2 3">
    <name type="scientific">Mytilus coruscus</name>
    <name type="common">Sea mussel</name>
    <dbReference type="NCBI Taxonomy" id="42192"/>
    <lineage>
        <taxon>Eukaryota</taxon>
        <taxon>Metazoa</taxon>
        <taxon>Spiralia</taxon>
        <taxon>Lophotrochozoa</taxon>
        <taxon>Mollusca</taxon>
        <taxon>Bivalvia</taxon>
        <taxon>Autobranchia</taxon>
        <taxon>Pteriomorphia</taxon>
        <taxon>Mytilida</taxon>
        <taxon>Mytiloidea</taxon>
        <taxon>Mytilidae</taxon>
        <taxon>Mytilinae</taxon>
        <taxon>Mytilus</taxon>
    </lineage>
</organism>
<feature type="region of interest" description="Disordered" evidence="1">
    <location>
        <begin position="1"/>
        <end position="22"/>
    </location>
</feature>
<dbReference type="Proteomes" id="UP000507470">
    <property type="component" value="Unassembled WGS sequence"/>
</dbReference>
<dbReference type="AlphaFoldDB" id="A0A6J8D984"/>
<keyword evidence="3" id="KW-1185">Reference proteome</keyword>
<feature type="compositionally biased region" description="Basic and acidic residues" evidence="1">
    <location>
        <begin position="12"/>
        <end position="22"/>
    </location>
</feature>
<evidence type="ECO:0000313" key="2">
    <source>
        <dbReference type="EMBL" id="CAC5403674.1"/>
    </source>
</evidence>
<evidence type="ECO:0000313" key="3">
    <source>
        <dbReference type="Proteomes" id="UP000507470"/>
    </source>
</evidence>
<evidence type="ECO:0000256" key="1">
    <source>
        <dbReference type="SAM" id="MobiDB-lite"/>
    </source>
</evidence>
<dbReference type="OrthoDB" id="10675281at2759"/>
<protein>
    <submittedName>
        <fullName evidence="2">Uncharacterized protein</fullName>
    </submittedName>
</protein>
<proteinExistence type="predicted"/>
<gene>
    <name evidence="2" type="ORF">MCOR_37549</name>
</gene>
<accession>A0A6J8D984</accession>
<sequence length="173" mass="18684">MVLPHHSQISESDEKKPDIIDATKKDDVDTELVRKLASKTIAVPGSPEKGKKVTAKQNGVASSLTDISMEEPPKSGLKPTKKLNNFMEHSQSSPSVNNYGNTYTGMALENKQSATVYTLTAPVAEELCPGNIFSLYTSHKATSVAEELCPGNIFSLYTSHKTTSVAEELCPGR</sequence>